<name>A0A7E4W8Y2_PANRE</name>
<dbReference type="WBParaSite" id="Pan_g8393.t1">
    <property type="protein sequence ID" value="Pan_g8393.t1"/>
    <property type="gene ID" value="Pan_g8393"/>
</dbReference>
<keyword evidence="1" id="KW-1185">Reference proteome</keyword>
<reference evidence="2" key="2">
    <citation type="submission" date="2020-10" db="UniProtKB">
        <authorList>
            <consortium name="WormBaseParasite"/>
        </authorList>
    </citation>
    <scope>IDENTIFICATION</scope>
</reference>
<sequence length="332" mass="37985">MAAIRKPLLKNPGNKQQLDDEWPLEKRKAVFSNTPEEIFDNLRKVTDYIRKPDVNTAKGLQNLIEQSVFCLTPDRKSTRLTPVNQFKLLNAIVAAAQFDVKDDQTRRIFFITLFLGRANDIDPLLRASHESRMNVLVRFCSLAVQYPVGPFLDVIGVWLAEEYPISNMGRRIATELVNCFLLKPIELDLSKFIDNLLNSAFSFAAVFLFHAINSALIDESRGEQVLAQIAKWISTDWQKLLKFYNAYPALGRDFAEKKFPYLMLKDCTNDHTDETHERLHVGVICIIVDSRKEMPNAPLNLDVLQKLKETEDASINSNRLSEVLIAVERTLF</sequence>
<protein>
    <submittedName>
        <fullName evidence="2">Uncharacterized protein</fullName>
    </submittedName>
</protein>
<evidence type="ECO:0000313" key="2">
    <source>
        <dbReference type="WBParaSite" id="Pan_g8393.t1"/>
    </source>
</evidence>
<organism evidence="1 2">
    <name type="scientific">Panagrellus redivivus</name>
    <name type="common">Microworm</name>
    <dbReference type="NCBI Taxonomy" id="6233"/>
    <lineage>
        <taxon>Eukaryota</taxon>
        <taxon>Metazoa</taxon>
        <taxon>Ecdysozoa</taxon>
        <taxon>Nematoda</taxon>
        <taxon>Chromadorea</taxon>
        <taxon>Rhabditida</taxon>
        <taxon>Tylenchina</taxon>
        <taxon>Panagrolaimomorpha</taxon>
        <taxon>Panagrolaimoidea</taxon>
        <taxon>Panagrolaimidae</taxon>
        <taxon>Panagrellus</taxon>
    </lineage>
</organism>
<dbReference type="Proteomes" id="UP000492821">
    <property type="component" value="Unassembled WGS sequence"/>
</dbReference>
<dbReference type="PANTHER" id="PTHR14540:SF2">
    <property type="entry name" value="INTEGRATOR COMPLEX SUBUNIT 15"/>
    <property type="match status" value="1"/>
</dbReference>
<dbReference type="InterPro" id="IPR027844">
    <property type="entry name" value="INTS15"/>
</dbReference>
<dbReference type="Pfam" id="PF14964">
    <property type="entry name" value="INTS15"/>
    <property type="match status" value="1"/>
</dbReference>
<evidence type="ECO:0000313" key="1">
    <source>
        <dbReference type="Proteomes" id="UP000492821"/>
    </source>
</evidence>
<proteinExistence type="predicted"/>
<reference evidence="1" key="1">
    <citation type="journal article" date="2013" name="Genetics">
        <title>The draft genome and transcriptome of Panagrellus redivivus are shaped by the harsh demands of a free-living lifestyle.</title>
        <authorList>
            <person name="Srinivasan J."/>
            <person name="Dillman A.R."/>
            <person name="Macchietto M.G."/>
            <person name="Heikkinen L."/>
            <person name="Lakso M."/>
            <person name="Fracchia K.M."/>
            <person name="Antoshechkin I."/>
            <person name="Mortazavi A."/>
            <person name="Wong G."/>
            <person name="Sternberg P.W."/>
        </authorList>
    </citation>
    <scope>NUCLEOTIDE SEQUENCE [LARGE SCALE GENOMIC DNA]</scope>
    <source>
        <strain evidence="1">MT8872</strain>
    </source>
</reference>
<accession>A0A7E4W8Y2</accession>
<dbReference type="AlphaFoldDB" id="A0A7E4W8Y2"/>
<dbReference type="PANTHER" id="PTHR14540">
    <property type="entry name" value="INTEGRATOR COMPLEX SUBUNIT 15"/>
    <property type="match status" value="1"/>
</dbReference>